<comment type="caution">
    <text evidence="3">The sequence shown here is derived from an EMBL/GenBank/DDBJ whole genome shotgun (WGS) entry which is preliminary data.</text>
</comment>
<gene>
    <name evidence="3" type="ORF">H5410_050132</name>
</gene>
<dbReference type="Proteomes" id="UP000824120">
    <property type="component" value="Chromosome 10"/>
</dbReference>
<feature type="coiled-coil region" evidence="1">
    <location>
        <begin position="5"/>
        <end position="39"/>
    </location>
</feature>
<evidence type="ECO:0000256" key="2">
    <source>
        <dbReference type="SAM" id="MobiDB-lite"/>
    </source>
</evidence>
<keyword evidence="1" id="KW-0175">Coiled coil</keyword>
<evidence type="ECO:0000256" key="1">
    <source>
        <dbReference type="SAM" id="Coils"/>
    </source>
</evidence>
<dbReference type="EMBL" id="JACXVP010000010">
    <property type="protein sequence ID" value="KAG5579505.1"/>
    <property type="molecule type" value="Genomic_DNA"/>
</dbReference>
<dbReference type="AlphaFoldDB" id="A0A9J5WUL5"/>
<name>A0A9J5WUL5_SOLCO</name>
<evidence type="ECO:0000313" key="3">
    <source>
        <dbReference type="EMBL" id="KAG5579505.1"/>
    </source>
</evidence>
<keyword evidence="4" id="KW-1185">Reference proteome</keyword>
<evidence type="ECO:0000313" key="4">
    <source>
        <dbReference type="Proteomes" id="UP000824120"/>
    </source>
</evidence>
<proteinExistence type="predicted"/>
<protein>
    <submittedName>
        <fullName evidence="3">Uncharacterized protein</fullName>
    </submittedName>
</protein>
<feature type="region of interest" description="Disordered" evidence="2">
    <location>
        <begin position="45"/>
        <end position="65"/>
    </location>
</feature>
<reference evidence="3 4" key="1">
    <citation type="submission" date="2020-09" db="EMBL/GenBank/DDBJ databases">
        <title>De no assembly of potato wild relative species, Solanum commersonii.</title>
        <authorList>
            <person name="Cho K."/>
        </authorList>
    </citation>
    <scope>NUCLEOTIDE SEQUENCE [LARGE SCALE GENOMIC DNA]</scope>
    <source>
        <strain evidence="3">LZ3.2</strain>
        <tissue evidence="3">Leaf</tissue>
    </source>
</reference>
<organism evidence="3 4">
    <name type="scientific">Solanum commersonii</name>
    <name type="common">Commerson's wild potato</name>
    <name type="synonym">Commerson's nightshade</name>
    <dbReference type="NCBI Taxonomy" id="4109"/>
    <lineage>
        <taxon>Eukaryota</taxon>
        <taxon>Viridiplantae</taxon>
        <taxon>Streptophyta</taxon>
        <taxon>Embryophyta</taxon>
        <taxon>Tracheophyta</taxon>
        <taxon>Spermatophyta</taxon>
        <taxon>Magnoliopsida</taxon>
        <taxon>eudicotyledons</taxon>
        <taxon>Gunneridae</taxon>
        <taxon>Pentapetalae</taxon>
        <taxon>asterids</taxon>
        <taxon>lamiids</taxon>
        <taxon>Solanales</taxon>
        <taxon>Solanaceae</taxon>
        <taxon>Solanoideae</taxon>
        <taxon>Solaneae</taxon>
        <taxon>Solanum</taxon>
    </lineage>
</organism>
<sequence>MTEGFRRQNQNIDRLEKEKEKLTQHIHVLQERIKNLQFDINQTIPLSDKQKSSTSHSKMDKTDVHSLKNVERAIVSAKDIASPVQTVASKDLSNSLMTDTLPKNVKNFTSKFQYYSQNRTRDKQED</sequence>
<accession>A0A9J5WUL5</accession>